<dbReference type="SUPFAM" id="SSF53098">
    <property type="entry name" value="Ribonuclease H-like"/>
    <property type="match status" value="1"/>
</dbReference>
<dbReference type="Gene3D" id="1.10.340.70">
    <property type="match status" value="1"/>
</dbReference>
<dbReference type="PANTHER" id="PTHR37984">
    <property type="entry name" value="PROTEIN CBG26694"/>
    <property type="match status" value="1"/>
</dbReference>
<dbReference type="GO" id="GO:0003676">
    <property type="term" value="F:nucleic acid binding"/>
    <property type="evidence" value="ECO:0007669"/>
    <property type="project" value="InterPro"/>
</dbReference>
<evidence type="ECO:0000313" key="2">
    <source>
        <dbReference type="EMBL" id="CAJ1967706.1"/>
    </source>
</evidence>
<dbReference type="InterPro" id="IPR012337">
    <property type="entry name" value="RNaseH-like_sf"/>
</dbReference>
<name>A0AAD2JP01_9STRA</name>
<dbReference type="PROSITE" id="PS50994">
    <property type="entry name" value="INTEGRASE"/>
    <property type="match status" value="1"/>
</dbReference>
<sequence length="548" mass="61948">MTKPNTSADSGFGAPLLADIFEATVTNHLQCPRPVDEPNHLMLGSLCGTTLGVSLDKGRRAFAEALFPVIMSDGLALGQKPLNGDSWKILIFPFMSECPVGFVWPATISYAEFCDSLENRNSKVFGGLKPSEGKSSLSKGKLIAFDKLNVKMDPEDEMYSFEEEVLLSPPSEAEFNRTFRFMPNPITMANIQQHQLQDVALIQKSQNAATWAQYPIMQIDNRNVICYRADLNKPNEWRIHLPETLVAPVIVWYHLVLGHRGTTSLYNTIVRWFYAPALKRKVESLRCEVCQVNKNVNIQYGHLPERHADLVPWFSVAVDLIGPWKIKVNEQNVTNVFENLWLSRYPKPYKCIHDQGGEFIGHDFQLKLQQWGIHDASATSKNPTANAICERMHQTVGNILQARFNNTNMAPNIQTANQAVDDALAACNHAMRCAVSQSLKNNTPGEVVFARDMLLNIPVIVDLLSIQEKRQLMVNANLRQQNAKRKEFDYNVGGEVLIKNFNPSKLDPKMEGPYQITRVFTNGTVEVRRSPQVFERLNILRLVPFRQV</sequence>
<evidence type="ECO:0000259" key="1">
    <source>
        <dbReference type="PROSITE" id="PS50994"/>
    </source>
</evidence>
<comment type="caution">
    <text evidence="2">The sequence shown here is derived from an EMBL/GenBank/DDBJ whole genome shotgun (WGS) entry which is preliminary data.</text>
</comment>
<accession>A0AAD2JP01</accession>
<evidence type="ECO:0000313" key="3">
    <source>
        <dbReference type="Proteomes" id="UP001295423"/>
    </source>
</evidence>
<reference evidence="2" key="1">
    <citation type="submission" date="2023-08" db="EMBL/GenBank/DDBJ databases">
        <authorList>
            <person name="Audoor S."/>
            <person name="Bilcke G."/>
        </authorList>
    </citation>
    <scope>NUCLEOTIDE SEQUENCE</scope>
</reference>
<gene>
    <name evidence="2" type="ORF">CYCCA115_LOCUS22899</name>
</gene>
<protein>
    <recommendedName>
        <fullName evidence="1">Integrase catalytic domain-containing protein</fullName>
    </recommendedName>
</protein>
<dbReference type="Gene3D" id="3.30.420.10">
    <property type="entry name" value="Ribonuclease H-like superfamily/Ribonuclease H"/>
    <property type="match status" value="1"/>
</dbReference>
<proteinExistence type="predicted"/>
<dbReference type="EMBL" id="CAKOGP040002340">
    <property type="protein sequence ID" value="CAJ1967706.1"/>
    <property type="molecule type" value="Genomic_DNA"/>
</dbReference>
<organism evidence="2 3">
    <name type="scientific">Cylindrotheca closterium</name>
    <dbReference type="NCBI Taxonomy" id="2856"/>
    <lineage>
        <taxon>Eukaryota</taxon>
        <taxon>Sar</taxon>
        <taxon>Stramenopiles</taxon>
        <taxon>Ochrophyta</taxon>
        <taxon>Bacillariophyta</taxon>
        <taxon>Bacillariophyceae</taxon>
        <taxon>Bacillariophycidae</taxon>
        <taxon>Bacillariales</taxon>
        <taxon>Bacillariaceae</taxon>
        <taxon>Cylindrotheca</taxon>
    </lineage>
</organism>
<feature type="domain" description="Integrase catalytic" evidence="1">
    <location>
        <begin position="333"/>
        <end position="452"/>
    </location>
</feature>
<dbReference type="InterPro" id="IPR041588">
    <property type="entry name" value="Integrase_H2C2"/>
</dbReference>
<dbReference type="InterPro" id="IPR050951">
    <property type="entry name" value="Retrovirus_Pol_polyprotein"/>
</dbReference>
<dbReference type="GO" id="GO:0015074">
    <property type="term" value="P:DNA integration"/>
    <property type="evidence" value="ECO:0007669"/>
    <property type="project" value="InterPro"/>
</dbReference>
<dbReference type="Proteomes" id="UP001295423">
    <property type="component" value="Unassembled WGS sequence"/>
</dbReference>
<dbReference type="PANTHER" id="PTHR37984:SF5">
    <property type="entry name" value="PROTEIN NYNRIN-LIKE"/>
    <property type="match status" value="1"/>
</dbReference>
<dbReference type="Pfam" id="PF17921">
    <property type="entry name" value="Integrase_H2C2"/>
    <property type="match status" value="1"/>
</dbReference>
<keyword evidence="3" id="KW-1185">Reference proteome</keyword>
<dbReference type="InterPro" id="IPR036397">
    <property type="entry name" value="RNaseH_sf"/>
</dbReference>
<dbReference type="InterPro" id="IPR001584">
    <property type="entry name" value="Integrase_cat-core"/>
</dbReference>
<dbReference type="AlphaFoldDB" id="A0AAD2JP01"/>